<dbReference type="Pfam" id="PF07715">
    <property type="entry name" value="Plug"/>
    <property type="match status" value="1"/>
</dbReference>
<feature type="signal peptide" evidence="2">
    <location>
        <begin position="1"/>
        <end position="20"/>
    </location>
</feature>
<keyword evidence="2" id="KW-0732">Signal</keyword>
<comment type="subcellular location">
    <subcellularLocation>
        <location evidence="1">Cell outer membrane</location>
        <topology evidence="1">Multi-pass membrane protein</topology>
    </subcellularLocation>
</comment>
<comment type="similarity">
    <text evidence="1">Belongs to the TonB-dependent receptor family.</text>
</comment>
<feature type="domain" description="TonB-dependent receptor plug" evidence="3">
    <location>
        <begin position="113"/>
        <end position="234"/>
    </location>
</feature>
<evidence type="ECO:0000313" key="5">
    <source>
        <dbReference type="Proteomes" id="UP000812270"/>
    </source>
</evidence>
<dbReference type="Pfam" id="PF13715">
    <property type="entry name" value="CarbopepD_reg_2"/>
    <property type="match status" value="1"/>
</dbReference>
<feature type="chain" id="PRO_5038782064" evidence="2">
    <location>
        <begin position="21"/>
        <end position="1022"/>
    </location>
</feature>
<gene>
    <name evidence="4" type="ORF">KTO63_12410</name>
</gene>
<dbReference type="RefSeq" id="WP_217791610.1">
    <property type="nucleotide sequence ID" value="NZ_JAHSPG010000008.1"/>
</dbReference>
<keyword evidence="1" id="KW-0472">Membrane</keyword>
<dbReference type="AlphaFoldDB" id="A0A9E2S9B6"/>
<evidence type="ECO:0000256" key="1">
    <source>
        <dbReference type="PROSITE-ProRule" id="PRU01360"/>
    </source>
</evidence>
<dbReference type="PROSITE" id="PS52016">
    <property type="entry name" value="TONB_DEPENDENT_REC_3"/>
    <property type="match status" value="1"/>
</dbReference>
<evidence type="ECO:0000313" key="4">
    <source>
        <dbReference type="EMBL" id="MBV4357957.1"/>
    </source>
</evidence>
<dbReference type="InterPro" id="IPR023997">
    <property type="entry name" value="TonB-dep_OMP_SusC/RagA_CS"/>
</dbReference>
<keyword evidence="4" id="KW-0675">Receptor</keyword>
<dbReference type="InterPro" id="IPR012910">
    <property type="entry name" value="Plug_dom"/>
</dbReference>
<keyword evidence="1" id="KW-0812">Transmembrane</keyword>
<sequence>MKKLLAILFAVCFCFMQVKAQQVVTGRVTNSATGGALPSVSVLIKGTSSGTQANENGEFSIKAGENAILIFNSIGYESQEIVVKGQSVINVKLKTASKDLNEVVVVGYGTQKKADITGSITQVKGEELVKSPTTSPMAALQGKVAGVQVVNNGAPGSAPTVRIRGVGSFQTAAPTSGNENRTGGVTTYGQPLYVVDGMLFDDISFLNNSDVAEMSLLKDASASAIYGVRAANGVVVITTKKGALNRPATFTFDTYLGFQKPVNVIKMANSQEYATMMKEMGSTNGLSILRNSIDKYGGDTTSLTPATNTDWFDQLLRSTAMVQSYNLGVNGGTSNAAYDFGGTYLKQDGILNVNNNYQRINMRGKVDFKVTDFLKMGFNFILSNTDQWIPNNNAMQSAFVNPSIYPVYDPNNPSQPYPQPFASPTQIGLSTYFGNPMAELVYKSNTREKITRIVPNIYADVNLLPKSKLVFRTAFNQDLSFGDLRKYTPQFMVGPGQQQPSSTLRKETNNYQNYVWDNTLTFKNSYDKHNYSVMLGNSYRNETYRYVMAQANNVPGDKEEYLYVHNGNSDTRINDDWGHKRRGLSYFGRLTYDYDGRYLLTATFRADGTSKYQDKWGYFPSIGLGWVATKEKFMESQKVFDFLKIRGSWGQLGNDKVPANDGMASVMYGQSNSGVFGNGIIPGYTVNSTFSYLGWEVVSETDLGFESRFLNNRLSFEFDYFHRMTNNAVFPNEVPNIGGTILWNNGKILNEGYEFSLGWSDAINKEFRYFVNGNLATLKNKVVKMQAPIYTGSSEFPQISRVGESVESFYGYQQAGVYQNTKEIADDPIAVANGLTPGDFKYVDQNKDGKINSDDRIVMGAYLPKLTYGFNLGFSYKAFDFSASFQGVSGNKIANLKRAVRRWQSTTNYDEAQVKNRWHGEGTSNLYPSAEGSVNPWNVSNFSTFNIESGSYFRIQNIQLGYTFDNRTIKSLKRGSARVYATAERPATFFKANAFTPEIANGVDQYVYPVSALYTFGIKLTY</sequence>
<dbReference type="InterPro" id="IPR023996">
    <property type="entry name" value="TonB-dep_OMP_SusC/RagA"/>
</dbReference>
<dbReference type="InterPro" id="IPR039426">
    <property type="entry name" value="TonB-dep_rcpt-like"/>
</dbReference>
<keyword evidence="1" id="KW-0813">Transport</keyword>
<dbReference type="NCBIfam" id="TIGR04056">
    <property type="entry name" value="OMP_RagA_SusC"/>
    <property type="match status" value="1"/>
</dbReference>
<dbReference type="GO" id="GO:0009279">
    <property type="term" value="C:cell outer membrane"/>
    <property type="evidence" value="ECO:0007669"/>
    <property type="project" value="UniProtKB-SubCell"/>
</dbReference>
<organism evidence="4 5">
    <name type="scientific">Pinibacter aurantiacus</name>
    <dbReference type="NCBI Taxonomy" id="2851599"/>
    <lineage>
        <taxon>Bacteria</taxon>
        <taxon>Pseudomonadati</taxon>
        <taxon>Bacteroidota</taxon>
        <taxon>Chitinophagia</taxon>
        <taxon>Chitinophagales</taxon>
        <taxon>Chitinophagaceae</taxon>
        <taxon>Pinibacter</taxon>
    </lineage>
</organism>
<name>A0A9E2S9B6_9BACT</name>
<keyword evidence="1" id="KW-1134">Transmembrane beta strand</keyword>
<protein>
    <submittedName>
        <fullName evidence="4">TonB-dependent receptor</fullName>
    </submittedName>
</protein>
<dbReference type="EMBL" id="JAHSPG010000008">
    <property type="protein sequence ID" value="MBV4357957.1"/>
    <property type="molecule type" value="Genomic_DNA"/>
</dbReference>
<comment type="caution">
    <text evidence="4">The sequence shown here is derived from an EMBL/GenBank/DDBJ whole genome shotgun (WGS) entry which is preliminary data.</text>
</comment>
<proteinExistence type="inferred from homology"/>
<keyword evidence="1" id="KW-0998">Cell outer membrane</keyword>
<dbReference type="Proteomes" id="UP000812270">
    <property type="component" value="Unassembled WGS sequence"/>
</dbReference>
<accession>A0A9E2S9B6</accession>
<evidence type="ECO:0000256" key="2">
    <source>
        <dbReference type="SAM" id="SignalP"/>
    </source>
</evidence>
<keyword evidence="5" id="KW-1185">Reference proteome</keyword>
<evidence type="ECO:0000259" key="3">
    <source>
        <dbReference type="Pfam" id="PF07715"/>
    </source>
</evidence>
<reference evidence="4" key="1">
    <citation type="submission" date="2021-06" db="EMBL/GenBank/DDBJ databases">
        <authorList>
            <person name="Huq M.A."/>
        </authorList>
    </citation>
    <scope>NUCLEOTIDE SEQUENCE</scope>
    <source>
        <strain evidence="4">MAH-26</strain>
    </source>
</reference>
<dbReference type="NCBIfam" id="TIGR04057">
    <property type="entry name" value="SusC_RagA_signa"/>
    <property type="match status" value="1"/>
</dbReference>